<dbReference type="EMBL" id="JBFOLJ010000007">
    <property type="protein sequence ID" value="KAL2520380.1"/>
    <property type="molecule type" value="Genomic_DNA"/>
</dbReference>
<dbReference type="PANTHER" id="PTHR46361:SF1">
    <property type="entry name" value="F26K24.21 PROTEIN"/>
    <property type="match status" value="1"/>
</dbReference>
<accession>A0ABD1U5T2</accession>
<evidence type="ECO:0000313" key="1">
    <source>
        <dbReference type="EMBL" id="KAL2520380.1"/>
    </source>
</evidence>
<dbReference type="AlphaFoldDB" id="A0ABD1U5T2"/>
<name>A0ABD1U5T2_9LAMI</name>
<protein>
    <submittedName>
        <fullName evidence="1">Uncharacterized protein</fullName>
    </submittedName>
</protein>
<comment type="caution">
    <text evidence="1">The sequence shown here is derived from an EMBL/GenBank/DDBJ whole genome shotgun (WGS) entry which is preliminary data.</text>
</comment>
<evidence type="ECO:0000313" key="2">
    <source>
        <dbReference type="Proteomes" id="UP001604277"/>
    </source>
</evidence>
<dbReference type="Proteomes" id="UP001604277">
    <property type="component" value="Unassembled WGS sequence"/>
</dbReference>
<organism evidence="1 2">
    <name type="scientific">Forsythia ovata</name>
    <dbReference type="NCBI Taxonomy" id="205694"/>
    <lineage>
        <taxon>Eukaryota</taxon>
        <taxon>Viridiplantae</taxon>
        <taxon>Streptophyta</taxon>
        <taxon>Embryophyta</taxon>
        <taxon>Tracheophyta</taxon>
        <taxon>Spermatophyta</taxon>
        <taxon>Magnoliopsida</taxon>
        <taxon>eudicotyledons</taxon>
        <taxon>Gunneridae</taxon>
        <taxon>Pentapetalae</taxon>
        <taxon>asterids</taxon>
        <taxon>lamiids</taxon>
        <taxon>Lamiales</taxon>
        <taxon>Oleaceae</taxon>
        <taxon>Forsythieae</taxon>
        <taxon>Forsythia</taxon>
    </lineage>
</organism>
<dbReference type="PANTHER" id="PTHR46361">
    <property type="entry name" value="ELECTRON CARRIER/ PROTEIN DISULFIDE OXIDOREDUCTASE"/>
    <property type="match status" value="1"/>
</dbReference>
<proteinExistence type="predicted"/>
<gene>
    <name evidence="1" type="ORF">Fot_24303</name>
</gene>
<sequence>MTYHIPPLQPLSRLEVPPGVNNTCSPPDLLPKMERSISEPENFDMPAIGKFIREKSNSFFVAITKRLSSLRDGRNNNEDEEAIVKPTSNVMKFNLVGLKVIKSLKELDKVELKGRIDFFSRSNCRDCTTVRFFTEII</sequence>
<reference evidence="2" key="1">
    <citation type="submission" date="2024-07" db="EMBL/GenBank/DDBJ databases">
        <title>Two chromosome-level genome assemblies of Korean endemic species Abeliophyllum distichum and Forsythia ovata (Oleaceae).</title>
        <authorList>
            <person name="Jang H."/>
        </authorList>
    </citation>
    <scope>NUCLEOTIDE SEQUENCE [LARGE SCALE GENOMIC DNA]</scope>
</reference>
<keyword evidence="2" id="KW-1185">Reference proteome</keyword>